<keyword evidence="2" id="KW-0812">Transmembrane</keyword>
<feature type="compositionally biased region" description="Basic and acidic residues" evidence="1">
    <location>
        <begin position="1"/>
        <end position="11"/>
    </location>
</feature>
<keyword evidence="2" id="KW-1133">Transmembrane helix</keyword>
<evidence type="ECO:0000313" key="3">
    <source>
        <dbReference type="EMBL" id="KAJ4450102.1"/>
    </source>
</evidence>
<keyword evidence="2" id="KW-0472">Membrane</keyword>
<evidence type="ECO:0000313" key="4">
    <source>
        <dbReference type="Proteomes" id="UP001148838"/>
    </source>
</evidence>
<dbReference type="Proteomes" id="UP001148838">
    <property type="component" value="Unassembled WGS sequence"/>
</dbReference>
<evidence type="ECO:0000256" key="1">
    <source>
        <dbReference type="SAM" id="MobiDB-lite"/>
    </source>
</evidence>
<keyword evidence="4" id="KW-1185">Reference proteome</keyword>
<protein>
    <submittedName>
        <fullName evidence="3">Uncharacterized protein</fullName>
    </submittedName>
</protein>
<reference evidence="3 4" key="1">
    <citation type="journal article" date="2022" name="Allergy">
        <title>Genome assembly and annotation of Periplaneta americana reveal a comprehensive cockroach allergen profile.</title>
        <authorList>
            <person name="Wang L."/>
            <person name="Xiong Q."/>
            <person name="Saelim N."/>
            <person name="Wang L."/>
            <person name="Nong W."/>
            <person name="Wan A.T."/>
            <person name="Shi M."/>
            <person name="Liu X."/>
            <person name="Cao Q."/>
            <person name="Hui J.H.L."/>
            <person name="Sookrung N."/>
            <person name="Leung T.F."/>
            <person name="Tungtrongchitr A."/>
            <person name="Tsui S.K.W."/>
        </authorList>
    </citation>
    <scope>NUCLEOTIDE SEQUENCE [LARGE SCALE GENOMIC DNA]</scope>
    <source>
        <strain evidence="3">PWHHKU_190912</strain>
    </source>
</reference>
<feature type="region of interest" description="Disordered" evidence="1">
    <location>
        <begin position="423"/>
        <end position="442"/>
    </location>
</feature>
<proteinExistence type="predicted"/>
<name>A0ABQ8TTR5_PERAM</name>
<accession>A0ABQ8TTR5</accession>
<sequence length="481" mass="53595">MLSANEQKELQTDGSEIPATEEEIEDMVPTYSKALKYIDQFVRGGPRTSHVACVGSEKPRLKMAIKQTRCHRHFPFEVVLYGCETWVLTLREEQRLRMFENKVFRKIFGAKRDEVAGEWRKLHNTNLHALYSSPDIIRNIKSRRLRWAGHVARLNHPRYSWRQQNFSGKILALCHRISFESNSIYVGYNSSVDLSATGMIQAGESNVCCTAASLDTNFSFDLSGFELENLGMSVQLQTRGERCSRTVISAAEPTAAASKLLRSWHRKTLHLRGTITLMLKVEGKPRKKPQPGNLLRLGFEPGPPGFAVRRANRYLTEEDTEEDLYISFLVEPEQAEKLTLESDNGNGGVDDGDGDEIIGLNESICDGEFVVHCNSGFGQLLALECGWLFSVDRVGDSEMVFGEMWQRFRHRLPDIRLTVGENLGKKPTRTSADCSGGGGGGGDSSTNGIVVVVIAVVVLLLVVEIVIMDSVVLTTEVVIRG</sequence>
<organism evidence="3 4">
    <name type="scientific">Periplaneta americana</name>
    <name type="common">American cockroach</name>
    <name type="synonym">Blatta americana</name>
    <dbReference type="NCBI Taxonomy" id="6978"/>
    <lineage>
        <taxon>Eukaryota</taxon>
        <taxon>Metazoa</taxon>
        <taxon>Ecdysozoa</taxon>
        <taxon>Arthropoda</taxon>
        <taxon>Hexapoda</taxon>
        <taxon>Insecta</taxon>
        <taxon>Pterygota</taxon>
        <taxon>Neoptera</taxon>
        <taxon>Polyneoptera</taxon>
        <taxon>Dictyoptera</taxon>
        <taxon>Blattodea</taxon>
        <taxon>Blattoidea</taxon>
        <taxon>Blattidae</taxon>
        <taxon>Blattinae</taxon>
        <taxon>Periplaneta</taxon>
    </lineage>
</organism>
<gene>
    <name evidence="3" type="ORF">ANN_01509</name>
</gene>
<feature type="region of interest" description="Disordered" evidence="1">
    <location>
        <begin position="1"/>
        <end position="23"/>
    </location>
</feature>
<dbReference type="EMBL" id="JAJSOF020000003">
    <property type="protein sequence ID" value="KAJ4450102.1"/>
    <property type="molecule type" value="Genomic_DNA"/>
</dbReference>
<feature type="transmembrane region" description="Helical" evidence="2">
    <location>
        <begin position="449"/>
        <end position="473"/>
    </location>
</feature>
<comment type="caution">
    <text evidence="3">The sequence shown here is derived from an EMBL/GenBank/DDBJ whole genome shotgun (WGS) entry which is preliminary data.</text>
</comment>
<evidence type="ECO:0000256" key="2">
    <source>
        <dbReference type="SAM" id="Phobius"/>
    </source>
</evidence>